<feature type="transmembrane region" description="Helical" evidence="2">
    <location>
        <begin position="21"/>
        <end position="44"/>
    </location>
</feature>
<sequence>MKTFLYNIGYFFKETGRIIRLNILSNIFSIIGTGLILFLLGLVITGSDIGNHLVNMLNEEAEINGYFTKDISDSDRNELVEKIGKIYGVRSARLVNEDEAKKKMEDILGEEAKILELFKENPFEAFVEIRINVDEMENILDNVKNMKGIEYVRDNREVLEKIKDITYAFKVLGYLLIAAVGITTLIILSHMIRQGIYNNREQINTLRLLGSPGAFIGFPYVLTGILLTLLGGILAALSVVLLINTAYEGIGSTVLFLPLPSKNDLIDKMIILIPSLSFILGLMGSLFGLSSIRKK</sequence>
<comment type="subcellular location">
    <subcellularLocation>
        <location evidence="1">Cell membrane</location>
    </subcellularLocation>
</comment>
<keyword evidence="1 2" id="KW-0472">Membrane</keyword>
<dbReference type="GO" id="GO:0005886">
    <property type="term" value="C:plasma membrane"/>
    <property type="evidence" value="ECO:0007669"/>
    <property type="project" value="UniProtKB-SubCell"/>
</dbReference>
<dbReference type="Pfam" id="PF18075">
    <property type="entry name" value="FtsX_ECD"/>
    <property type="match status" value="1"/>
</dbReference>
<evidence type="ECO:0000313" key="5">
    <source>
        <dbReference type="Proteomes" id="UP000236497"/>
    </source>
</evidence>
<reference evidence="4 5" key="1">
    <citation type="submission" date="2015-06" db="EMBL/GenBank/DDBJ databases">
        <authorList>
            <person name="Wibberg Daniel"/>
        </authorList>
    </citation>
    <scope>NUCLEOTIDE SEQUENCE [LARGE SCALE GENOMIC DNA]</scope>
    <source>
        <strain evidence="4 5">T3/55T</strain>
    </source>
</reference>
<evidence type="ECO:0000256" key="1">
    <source>
        <dbReference type="PIRNR" id="PIRNR003097"/>
    </source>
</evidence>
<evidence type="ECO:0000259" key="3">
    <source>
        <dbReference type="Pfam" id="PF18075"/>
    </source>
</evidence>
<keyword evidence="1" id="KW-1003">Cell membrane</keyword>
<dbReference type="InterPro" id="IPR004513">
    <property type="entry name" value="FtsX"/>
</dbReference>
<accession>A0A0H5SFB0</accession>
<evidence type="ECO:0000313" key="4">
    <source>
        <dbReference type="EMBL" id="CRZ34172.1"/>
    </source>
</evidence>
<dbReference type="Proteomes" id="UP000236497">
    <property type="component" value="Unassembled WGS sequence"/>
</dbReference>
<dbReference type="AlphaFoldDB" id="A0A0H5SFB0"/>
<evidence type="ECO:0000256" key="2">
    <source>
        <dbReference type="SAM" id="Phobius"/>
    </source>
</evidence>
<feature type="domain" description="FtsX extracellular" evidence="3">
    <location>
        <begin position="62"/>
        <end position="152"/>
    </location>
</feature>
<protein>
    <recommendedName>
        <fullName evidence="1">Cell division protein FtsX</fullName>
    </recommendedName>
</protein>
<organism evidence="4 5">
    <name type="scientific">Herbinix hemicellulosilytica</name>
    <dbReference type="NCBI Taxonomy" id="1564487"/>
    <lineage>
        <taxon>Bacteria</taxon>
        <taxon>Bacillati</taxon>
        <taxon>Bacillota</taxon>
        <taxon>Clostridia</taxon>
        <taxon>Lachnospirales</taxon>
        <taxon>Lachnospiraceae</taxon>
        <taxon>Herbinix</taxon>
    </lineage>
</organism>
<keyword evidence="2" id="KW-0812">Transmembrane</keyword>
<dbReference type="RefSeq" id="WP_242967548.1">
    <property type="nucleotide sequence ID" value="NZ_CVTD020000011.1"/>
</dbReference>
<dbReference type="GO" id="GO:0051301">
    <property type="term" value="P:cell division"/>
    <property type="evidence" value="ECO:0007669"/>
    <property type="project" value="UniProtKB-KW"/>
</dbReference>
<comment type="similarity">
    <text evidence="1">Belongs to the ABC-4 integral membrane protein family. FtsX subfamily.</text>
</comment>
<dbReference type="Gene3D" id="3.30.70.3040">
    <property type="match status" value="1"/>
</dbReference>
<keyword evidence="2" id="KW-1133">Transmembrane helix</keyword>
<comment type="function">
    <text evidence="1">Part of the ABC transporter FtsEX involved in asymmetric cellular division facilitating the initiation of sporulation.</text>
</comment>
<dbReference type="EMBL" id="CVTD020000011">
    <property type="protein sequence ID" value="CRZ34172.1"/>
    <property type="molecule type" value="Genomic_DNA"/>
</dbReference>
<name>A0A0H5SFB0_HERHM</name>
<keyword evidence="5" id="KW-1185">Reference proteome</keyword>
<keyword evidence="1" id="KW-0132">Cell division</keyword>
<keyword evidence="1" id="KW-0131">Cell cycle</keyword>
<dbReference type="PANTHER" id="PTHR47755:SF1">
    <property type="entry name" value="CELL DIVISION PROTEIN FTSX"/>
    <property type="match status" value="1"/>
</dbReference>
<dbReference type="InterPro" id="IPR040690">
    <property type="entry name" value="FtsX_ECD"/>
</dbReference>
<dbReference type="PANTHER" id="PTHR47755">
    <property type="entry name" value="CELL DIVISION PROTEIN FTSX"/>
    <property type="match status" value="1"/>
</dbReference>
<dbReference type="PIRSF" id="PIRSF003097">
    <property type="entry name" value="FtsX"/>
    <property type="match status" value="1"/>
</dbReference>
<proteinExistence type="inferred from homology"/>
<feature type="transmembrane region" description="Helical" evidence="2">
    <location>
        <begin position="171"/>
        <end position="192"/>
    </location>
</feature>
<feature type="transmembrane region" description="Helical" evidence="2">
    <location>
        <begin position="213"/>
        <end position="243"/>
    </location>
</feature>
<feature type="transmembrane region" description="Helical" evidence="2">
    <location>
        <begin position="269"/>
        <end position="289"/>
    </location>
</feature>
<gene>
    <name evidence="4" type="ORF">HHT355_0969</name>
</gene>